<proteinExistence type="predicted"/>
<sequence>MKYKKLMLNLEHKHQEKSLIKLTKNYNDVECYLEEDENDSNIKYGIIVFDENNKIIKNDRGKIVKQNEFQQIVLMAIDKINIKIDKMDADFKNFKTFVIEQFAEQKKFNELFSKRLDSIENRLDSIEYRLTRLESFHEKDIKNYESFHEHEKDIKKNK</sequence>
<protein>
    <submittedName>
        <fullName evidence="1">Uncharacterized protein</fullName>
    </submittedName>
</protein>
<accession>A0ABZ2TL18</accession>
<dbReference type="RefSeq" id="WP_405311426.1">
    <property type="nucleotide sequence ID" value="NZ_CP088155.1"/>
</dbReference>
<evidence type="ECO:0000313" key="2">
    <source>
        <dbReference type="Proteomes" id="UP001622612"/>
    </source>
</evidence>
<dbReference type="EMBL" id="CP088155">
    <property type="protein sequence ID" value="WYM97147.1"/>
    <property type="molecule type" value="Genomic_DNA"/>
</dbReference>
<evidence type="ECO:0000313" key="1">
    <source>
        <dbReference type="EMBL" id="WYM97147.1"/>
    </source>
</evidence>
<reference evidence="1" key="1">
    <citation type="submission" date="2021-11" db="EMBL/GenBank/DDBJ databases">
        <title>The first genome sequence of unculturable Mycoplasma faucium obtained by de novo assembly of metagenomic reads.</title>
        <authorList>
            <person name="Sabat A.J."/>
            <person name="Bathoorn E."/>
            <person name="Akkerboom V."/>
            <person name="Friedrich A.W."/>
        </authorList>
    </citation>
    <scope>NUCLEOTIDE SEQUENCE [LARGE SCALE GENOMIC DNA]</scope>
    <source>
        <strain evidence="1">UMCG-MFM1</strain>
    </source>
</reference>
<name>A0ABZ2TL18_9BACT</name>
<organism evidence="1 2">
    <name type="scientific">Metamycoplasma faucium</name>
    <dbReference type="NCBI Taxonomy" id="56142"/>
    <lineage>
        <taxon>Bacteria</taxon>
        <taxon>Bacillati</taxon>
        <taxon>Mycoplasmatota</taxon>
        <taxon>Mycoplasmoidales</taxon>
        <taxon>Metamycoplasmataceae</taxon>
        <taxon>Metamycoplasma</taxon>
    </lineage>
</organism>
<gene>
    <name evidence="1" type="ORF">LQ356_03015</name>
</gene>
<dbReference type="Proteomes" id="UP001622612">
    <property type="component" value="Chromosome"/>
</dbReference>
<keyword evidence="2" id="KW-1185">Reference proteome</keyword>